<dbReference type="PANTHER" id="PTHR23355:SF35">
    <property type="entry name" value="EXOSOME COMPLEX EXONUCLEASE RRP44"/>
    <property type="match status" value="1"/>
</dbReference>
<feature type="domain" description="RNB" evidence="7">
    <location>
        <begin position="520"/>
        <end position="875"/>
    </location>
</feature>
<protein>
    <submittedName>
        <fullName evidence="8">RNB family domain-containing protein</fullName>
    </submittedName>
</protein>
<dbReference type="GO" id="GO:0004519">
    <property type="term" value="F:endonuclease activity"/>
    <property type="evidence" value="ECO:0007669"/>
    <property type="project" value="TreeGrafter"/>
</dbReference>
<dbReference type="SUPFAM" id="SSF50249">
    <property type="entry name" value="Nucleic acid-binding proteins"/>
    <property type="match status" value="2"/>
</dbReference>
<evidence type="ECO:0000256" key="5">
    <source>
        <dbReference type="ARBA" id="ARBA00022884"/>
    </source>
</evidence>
<keyword evidence="3" id="KW-0378">Hydrolase</keyword>
<dbReference type="InterPro" id="IPR041505">
    <property type="entry name" value="Dis3_CSD2"/>
</dbReference>
<dbReference type="Pfam" id="PF17216">
    <property type="entry name" value="Rrp44_CSD1"/>
    <property type="match status" value="1"/>
</dbReference>
<dbReference type="GO" id="GO:0000175">
    <property type="term" value="F:3'-5'-RNA exonuclease activity"/>
    <property type="evidence" value="ECO:0007669"/>
    <property type="project" value="TreeGrafter"/>
</dbReference>
<dbReference type="InterPro" id="IPR050180">
    <property type="entry name" value="RNR_Ribonuclease"/>
</dbReference>
<evidence type="ECO:0000256" key="4">
    <source>
        <dbReference type="ARBA" id="ARBA00022839"/>
    </source>
</evidence>
<organism evidence="8 9">
    <name type="scientific">Cyclospora cayetanensis</name>
    <dbReference type="NCBI Taxonomy" id="88456"/>
    <lineage>
        <taxon>Eukaryota</taxon>
        <taxon>Sar</taxon>
        <taxon>Alveolata</taxon>
        <taxon>Apicomplexa</taxon>
        <taxon>Conoidasida</taxon>
        <taxon>Coccidia</taxon>
        <taxon>Eucoccidiorida</taxon>
        <taxon>Eimeriorina</taxon>
        <taxon>Eimeriidae</taxon>
        <taxon>Cyclospora</taxon>
    </lineage>
</organism>
<dbReference type="InterPro" id="IPR001900">
    <property type="entry name" value="RNase_II/R"/>
</dbReference>
<evidence type="ECO:0000256" key="2">
    <source>
        <dbReference type="ARBA" id="ARBA00022722"/>
    </source>
</evidence>
<accession>A0A1D3CVE6</accession>
<dbReference type="GO" id="GO:0003723">
    <property type="term" value="F:RNA binding"/>
    <property type="evidence" value="ECO:0007669"/>
    <property type="project" value="UniProtKB-KW"/>
</dbReference>
<dbReference type="AlphaFoldDB" id="A0A1D3CVE6"/>
<dbReference type="GO" id="GO:0000177">
    <property type="term" value="C:cytoplasmic exosome (RNase complex)"/>
    <property type="evidence" value="ECO:0007669"/>
    <property type="project" value="TreeGrafter"/>
</dbReference>
<name>A0A1D3CVE6_9EIME</name>
<dbReference type="SMART" id="SM00955">
    <property type="entry name" value="RNB"/>
    <property type="match status" value="1"/>
</dbReference>
<gene>
    <name evidence="8" type="ORF">cyc_02546</name>
</gene>
<keyword evidence="5" id="KW-0694">RNA-binding</keyword>
<dbReference type="Gene3D" id="3.40.50.1010">
    <property type="entry name" value="5'-nuclease"/>
    <property type="match status" value="1"/>
</dbReference>
<dbReference type="InterPro" id="IPR033771">
    <property type="entry name" value="Rrp44_CSD1"/>
</dbReference>
<evidence type="ECO:0000313" key="9">
    <source>
        <dbReference type="Proteomes" id="UP000095192"/>
    </source>
</evidence>
<dbReference type="Proteomes" id="UP000095192">
    <property type="component" value="Unassembled WGS sequence"/>
</dbReference>
<evidence type="ECO:0000256" key="1">
    <source>
        <dbReference type="ARBA" id="ARBA00005785"/>
    </source>
</evidence>
<dbReference type="GO" id="GO:0000176">
    <property type="term" value="C:nuclear exosome (RNase complex)"/>
    <property type="evidence" value="ECO:0007669"/>
    <property type="project" value="TreeGrafter"/>
</dbReference>
<dbReference type="GO" id="GO:0071031">
    <property type="term" value="P:nuclear mRNA surveillance of mRNA 3'-end processing"/>
    <property type="evidence" value="ECO:0007669"/>
    <property type="project" value="TreeGrafter"/>
</dbReference>
<dbReference type="FunCoup" id="A0A1D3CVE6">
    <property type="interactions" value="280"/>
</dbReference>
<dbReference type="InParanoid" id="A0A1D3CVE6"/>
<evidence type="ECO:0000256" key="3">
    <source>
        <dbReference type="ARBA" id="ARBA00022801"/>
    </source>
</evidence>
<evidence type="ECO:0000259" key="7">
    <source>
        <dbReference type="SMART" id="SM00955"/>
    </source>
</evidence>
<feature type="region of interest" description="Disordered" evidence="6">
    <location>
        <begin position="359"/>
        <end position="378"/>
    </location>
</feature>
<keyword evidence="2" id="KW-0540">Nuclease</keyword>
<dbReference type="EMBL" id="JROU02001807">
    <property type="protein sequence ID" value="OEH75169.1"/>
    <property type="molecule type" value="Genomic_DNA"/>
</dbReference>
<evidence type="ECO:0000313" key="8">
    <source>
        <dbReference type="EMBL" id="OEH75169.1"/>
    </source>
</evidence>
<dbReference type="GO" id="GO:0016075">
    <property type="term" value="P:rRNA catabolic process"/>
    <property type="evidence" value="ECO:0007669"/>
    <property type="project" value="TreeGrafter"/>
</dbReference>
<reference evidence="8 9" key="1">
    <citation type="journal article" date="2016" name="BMC Genomics">
        <title>Comparative genomics reveals Cyclospora cayetanensis possesses coccidia-like metabolism and invasion components but unique surface antigens.</title>
        <authorList>
            <person name="Liu S."/>
            <person name="Wang L."/>
            <person name="Zheng H."/>
            <person name="Xu Z."/>
            <person name="Roellig D.M."/>
            <person name="Li N."/>
            <person name="Frace M.A."/>
            <person name="Tang K."/>
            <person name="Arrowood M.J."/>
            <person name="Moss D.M."/>
            <person name="Zhang L."/>
            <person name="Feng Y."/>
            <person name="Xiao L."/>
        </authorList>
    </citation>
    <scope>NUCLEOTIDE SEQUENCE [LARGE SCALE GENOMIC DNA]</scope>
    <source>
        <strain evidence="8 9">CHN_HEN01</strain>
    </source>
</reference>
<dbReference type="Pfam" id="PF00773">
    <property type="entry name" value="RNB"/>
    <property type="match status" value="1"/>
</dbReference>
<feature type="region of interest" description="Disordered" evidence="6">
    <location>
        <begin position="713"/>
        <end position="732"/>
    </location>
</feature>
<sequence length="878" mass="96450">MEAEAGVESAARHLSYFKITKRGRVRKTVREVYLRDDIPCGFRECCLCGDPAKAAGSLRAEDRVLVPDAALLLAFIDFVETDPCMRNCLILSTVLNQVRAKNLQVYGRLRALCGEGASPGDSPKCFCLFPNEFFSQTFVQPTDEETLKEYEARGLCVAAQWLQCHAAALAAATQPPQEAADLAVGGGGPRVTVLTHDPSLKARAEALGLDVQTVMEYLESVKDEFPNSGEQLAQLDVEDAGGAEGSASKAFYEAHWSEQRIAESLKRGDILQGKLRMLSDCNWRGLVFAAGEEVRIVGRTNLNRAFEGDVVAVEIISDNPISAADPRPEVPQAPPVEEGGAGLSAELKEVNEEADLFADDGGEGEVETVKDPETNKPSCSSLREGRVVAIIRRGRREFCGTLRPIDEVKALSMPSSASVERIFVPADRRNPNVVIKTRQSRELDGKRLVVAVDSWDRYHRLPRGHWTEILGSFGDRKAEGDLILREQGITQREFSQAAMRCLPPPDWTPSLLSPSEKARRLDLRSVLTCSIDPPNCKDIDDALSLERLSNGRLRVGVHIADVTHFLRPDTQLDIEAAERCTTVYLVERRTDMLPALLTTDLCSLVYVEALNGDGGGRERLAFSVLWEMDADANILQTCFHKTIIKSSAALTYQEAQSLIDDKRDKSPLAENLRELLRLSQIFRRRRMEAGGLQLASPDVQVIRQAIAEHANEELSEAEGASGAEGHSRDGAGKDLSVETVEQEAIDIALYQARETNKMVRCLALRPCRVPGTGSSITAAQTPDSGSTNLLLGCMRALCQVEDYMLLANVSVAKHIEKFFPQNSLLRRHPSPKTPSLETLKKLLEAKGVTDFECATSRLTSARLHCINPSETIMANQPL</sequence>
<keyword evidence="9" id="KW-1185">Reference proteome</keyword>
<comment type="similarity">
    <text evidence="1">Belongs to the RNR ribonuclease family.</text>
</comment>
<dbReference type="Pfam" id="PF17849">
    <property type="entry name" value="OB_Dis3"/>
    <property type="match status" value="1"/>
</dbReference>
<dbReference type="Gene3D" id="2.40.50.690">
    <property type="match status" value="1"/>
</dbReference>
<proteinExistence type="inferred from homology"/>
<dbReference type="InterPro" id="IPR012340">
    <property type="entry name" value="NA-bd_OB-fold"/>
</dbReference>
<dbReference type="VEuPathDB" id="ToxoDB:cyc_02546"/>
<dbReference type="CDD" id="cd09862">
    <property type="entry name" value="PIN_Rrp44-like"/>
    <property type="match status" value="1"/>
</dbReference>
<dbReference type="PANTHER" id="PTHR23355">
    <property type="entry name" value="RIBONUCLEASE"/>
    <property type="match status" value="1"/>
</dbReference>
<evidence type="ECO:0000256" key="6">
    <source>
        <dbReference type="SAM" id="MobiDB-lite"/>
    </source>
</evidence>
<comment type="caution">
    <text evidence="8">The sequence shown here is derived from an EMBL/GenBank/DDBJ whole genome shotgun (WGS) entry which is preliminary data.</text>
</comment>
<dbReference type="Gene3D" id="2.40.50.700">
    <property type="match status" value="1"/>
</dbReference>
<keyword evidence="4" id="KW-0269">Exonuclease</keyword>